<dbReference type="InterPro" id="IPR036909">
    <property type="entry name" value="Cyt_c-like_dom_sf"/>
</dbReference>
<proteinExistence type="predicted"/>
<evidence type="ECO:0000313" key="1">
    <source>
        <dbReference type="EMBL" id="MEX1669522.1"/>
    </source>
</evidence>
<dbReference type="SUPFAM" id="SSF46626">
    <property type="entry name" value="Cytochrome c"/>
    <property type="match status" value="1"/>
</dbReference>
<accession>A0ABV3U884</accession>
<dbReference type="PROSITE" id="PS51257">
    <property type="entry name" value="PROKAR_LIPOPROTEIN"/>
    <property type="match status" value="1"/>
</dbReference>
<dbReference type="PANTHER" id="PTHR30600">
    <property type="entry name" value="CYTOCHROME C PEROXIDASE-RELATED"/>
    <property type="match status" value="1"/>
</dbReference>
<comment type="caution">
    <text evidence="1">The sequence shown here is derived from an EMBL/GenBank/DDBJ whole genome shotgun (WGS) entry which is preliminary data.</text>
</comment>
<evidence type="ECO:0000313" key="2">
    <source>
        <dbReference type="Proteomes" id="UP001557485"/>
    </source>
</evidence>
<dbReference type="Proteomes" id="UP001557485">
    <property type="component" value="Unassembled WGS sequence"/>
</dbReference>
<organism evidence="1 2">
    <name type="scientific">Zhongshania guokunii</name>
    <dbReference type="NCBI Taxonomy" id="641783"/>
    <lineage>
        <taxon>Bacteria</taxon>
        <taxon>Pseudomonadati</taxon>
        <taxon>Pseudomonadota</taxon>
        <taxon>Gammaproteobacteria</taxon>
        <taxon>Cellvibrionales</taxon>
        <taxon>Spongiibacteraceae</taxon>
        <taxon>Zhongshania</taxon>
    </lineage>
</organism>
<protein>
    <submittedName>
        <fullName evidence="1">Di-heme oxidoredictase family protein</fullName>
    </submittedName>
</protein>
<name>A0ABV3U884_9GAMM</name>
<gene>
    <name evidence="1" type="ORF">AB4876_11420</name>
</gene>
<dbReference type="Pfam" id="PF06537">
    <property type="entry name" value="DHOR"/>
    <property type="match status" value="1"/>
</dbReference>
<dbReference type="InterPro" id="IPR051395">
    <property type="entry name" value="Cytochrome_c_Peroxidase/MauG"/>
</dbReference>
<dbReference type="InterPro" id="IPR010538">
    <property type="entry name" value="DHOR"/>
</dbReference>
<dbReference type="Gene3D" id="1.10.760.10">
    <property type="entry name" value="Cytochrome c-like domain"/>
    <property type="match status" value="1"/>
</dbReference>
<sequence>MKSRRSMLALVLAKAMLCIGLLSLLACESPLSTPYPSAMSFSREQGSPRMLLQAQPQLSIEQQLDWAVGKSFATQAWVSGPASTTARDGLGPLFNANSCVGCHQYNGQGQLPEHGPGLVLRIAPSGAQHQAYGEQLQDHALTGTLAEGQITWQTVSALLANRQGIVAPLNHRRYYIKNGQYGDTSELAYSARLAPALIGMGLLDGISDEDILRHSDPDDRDGNGISGRAIQRWDAASQRFRPGKFGWKASQSSLKQQIALAFSQDIGIRSPIYPAANCPANTPSCDTQHEHEISAKLLDAVTNYIANLAIPSPRHNADFEKGFSVFQQLGCAACHIPATQTHIRASYPQPANSSTLARSETIYPFSDLLLHDMGPALADEHNTDNTPATEWRTAPLWGLGMRSIDPDHTRLLHDGRANSIHAAIFWHGGEAQLSRQQYLQLESNSQHFLLNFLKAL</sequence>
<dbReference type="PIRSF" id="PIRSF028099">
    <property type="entry name" value="DUF1111"/>
    <property type="match status" value="1"/>
</dbReference>
<dbReference type="RefSeq" id="WP_368381785.1">
    <property type="nucleotide sequence ID" value="NZ_JBFRYA010000009.1"/>
</dbReference>
<reference evidence="1 2" key="1">
    <citation type="journal article" date="2011" name="Int. J. Syst. Evol. Microbiol.">
        <title>Zhongshania antarctica gen. nov., sp. nov. and Zhongshania guokunii sp. nov., gammaproteobacteria respectively isolated from coastal attached (fast) ice and surface seawater of the Antarctic.</title>
        <authorList>
            <person name="Li H.J."/>
            <person name="Zhang X.Y."/>
            <person name="Chen C.X."/>
            <person name="Zhang Y.J."/>
            <person name="Gao Z.M."/>
            <person name="Yu Y."/>
            <person name="Chen X.L."/>
            <person name="Chen B."/>
            <person name="Zhang Y.Z."/>
        </authorList>
    </citation>
    <scope>NUCLEOTIDE SEQUENCE [LARGE SCALE GENOMIC DNA]</scope>
    <source>
        <strain evidence="1 2">ZS6-22T</strain>
    </source>
</reference>
<dbReference type="EMBL" id="JBFRYA010000009">
    <property type="protein sequence ID" value="MEX1669522.1"/>
    <property type="molecule type" value="Genomic_DNA"/>
</dbReference>
<dbReference type="PANTHER" id="PTHR30600:SF4">
    <property type="entry name" value="CYTOCHROME C DOMAIN-CONTAINING PROTEIN"/>
    <property type="match status" value="1"/>
</dbReference>
<keyword evidence="2" id="KW-1185">Reference proteome</keyword>